<dbReference type="Proteomes" id="UP000230002">
    <property type="component" value="Unassembled WGS sequence"/>
</dbReference>
<reference evidence="2 3" key="1">
    <citation type="journal article" date="2015" name="Sci. Rep.">
        <title>Chromosome-level genome map provides insights into diverse defense mechanisms in the medicinal fungus Ganoderma sinense.</title>
        <authorList>
            <person name="Zhu Y."/>
            <person name="Xu J."/>
            <person name="Sun C."/>
            <person name="Zhou S."/>
            <person name="Xu H."/>
            <person name="Nelson D.R."/>
            <person name="Qian J."/>
            <person name="Song J."/>
            <person name="Luo H."/>
            <person name="Xiang L."/>
            <person name="Li Y."/>
            <person name="Xu Z."/>
            <person name="Ji A."/>
            <person name="Wang L."/>
            <person name="Lu S."/>
            <person name="Hayward A."/>
            <person name="Sun W."/>
            <person name="Li X."/>
            <person name="Schwartz D.C."/>
            <person name="Wang Y."/>
            <person name="Chen S."/>
        </authorList>
    </citation>
    <scope>NUCLEOTIDE SEQUENCE [LARGE SCALE GENOMIC DNA]</scope>
    <source>
        <strain evidence="2 3">ZZ0214-1</strain>
    </source>
</reference>
<gene>
    <name evidence="2" type="ORF">GSI_02697</name>
</gene>
<dbReference type="InterPro" id="IPR000182">
    <property type="entry name" value="GNAT_dom"/>
</dbReference>
<evidence type="ECO:0000313" key="2">
    <source>
        <dbReference type="EMBL" id="PIL34910.1"/>
    </source>
</evidence>
<name>A0A2G8SMC9_9APHY</name>
<protein>
    <recommendedName>
        <fullName evidence="1">N-acetyltransferase domain-containing protein</fullName>
    </recommendedName>
</protein>
<feature type="domain" description="N-acetyltransferase" evidence="1">
    <location>
        <begin position="10"/>
        <end position="161"/>
    </location>
</feature>
<dbReference type="AlphaFoldDB" id="A0A2G8SMC9"/>
<keyword evidence="3" id="KW-1185">Reference proteome</keyword>
<dbReference type="OrthoDB" id="410198at2759"/>
<dbReference type="Gene3D" id="3.40.630.30">
    <property type="match status" value="1"/>
</dbReference>
<dbReference type="GO" id="GO:0016747">
    <property type="term" value="F:acyltransferase activity, transferring groups other than amino-acyl groups"/>
    <property type="evidence" value="ECO:0007669"/>
    <property type="project" value="InterPro"/>
</dbReference>
<dbReference type="InterPro" id="IPR016181">
    <property type="entry name" value="Acyl_CoA_acyltransferase"/>
</dbReference>
<dbReference type="Pfam" id="PF13508">
    <property type="entry name" value="Acetyltransf_7"/>
    <property type="match status" value="1"/>
</dbReference>
<dbReference type="SUPFAM" id="SSF55729">
    <property type="entry name" value="Acyl-CoA N-acyltransferases (Nat)"/>
    <property type="match status" value="1"/>
</dbReference>
<accession>A0A2G8SMC9</accession>
<comment type="caution">
    <text evidence="2">The sequence shown here is derived from an EMBL/GenBank/DDBJ whole genome shotgun (WGS) entry which is preliminary data.</text>
</comment>
<evidence type="ECO:0000313" key="3">
    <source>
        <dbReference type="Proteomes" id="UP000230002"/>
    </source>
</evidence>
<organism evidence="2 3">
    <name type="scientific">Ganoderma sinense ZZ0214-1</name>
    <dbReference type="NCBI Taxonomy" id="1077348"/>
    <lineage>
        <taxon>Eukaryota</taxon>
        <taxon>Fungi</taxon>
        <taxon>Dikarya</taxon>
        <taxon>Basidiomycota</taxon>
        <taxon>Agaricomycotina</taxon>
        <taxon>Agaricomycetes</taxon>
        <taxon>Polyporales</taxon>
        <taxon>Polyporaceae</taxon>
        <taxon>Ganoderma</taxon>
    </lineage>
</organism>
<proteinExistence type="predicted"/>
<dbReference type="PROSITE" id="PS51186">
    <property type="entry name" value="GNAT"/>
    <property type="match status" value="1"/>
</dbReference>
<dbReference type="EMBL" id="AYKW01000004">
    <property type="protein sequence ID" value="PIL34910.1"/>
    <property type="molecule type" value="Genomic_DNA"/>
</dbReference>
<evidence type="ECO:0000259" key="1">
    <source>
        <dbReference type="PROSITE" id="PS51186"/>
    </source>
</evidence>
<sequence>MLTQSSNSQLIIHRIFAEQTVPLRHSVLWPDHPKSYVLLREDDAGYHYGAFLEGVPDPVAVVSVFDEALPQPTPDGEVGCVPSLRFRKFACDPKYQGQGIGTRLLRHVFDDAVSNEKIPMCVVWCDARVSAASWYERKEIGMERFGEVFFKDSIEYIRMRGVVTTPKEEARCSTEPGAISQ</sequence>
<dbReference type="CDD" id="cd04301">
    <property type="entry name" value="NAT_SF"/>
    <property type="match status" value="1"/>
</dbReference>